<proteinExistence type="predicted"/>
<dbReference type="PANTHER" id="PTHR30204:SF69">
    <property type="entry name" value="MERR-FAMILY TRANSCRIPTIONAL REGULATOR"/>
    <property type="match status" value="1"/>
</dbReference>
<feature type="coiled-coil region" evidence="5">
    <location>
        <begin position="83"/>
        <end position="110"/>
    </location>
</feature>
<dbReference type="AlphaFoldDB" id="A0A4R8WC17"/>
<dbReference type="InterPro" id="IPR009061">
    <property type="entry name" value="DNA-bd_dom_put_sf"/>
</dbReference>
<evidence type="ECO:0000256" key="5">
    <source>
        <dbReference type="SAM" id="Coils"/>
    </source>
</evidence>
<dbReference type="GO" id="GO:0003700">
    <property type="term" value="F:DNA-binding transcription factor activity"/>
    <property type="evidence" value="ECO:0007669"/>
    <property type="project" value="InterPro"/>
</dbReference>
<evidence type="ECO:0000256" key="4">
    <source>
        <dbReference type="ARBA" id="ARBA00023163"/>
    </source>
</evidence>
<dbReference type="GO" id="GO:0003677">
    <property type="term" value="F:DNA binding"/>
    <property type="evidence" value="ECO:0007669"/>
    <property type="project" value="UniProtKB-KW"/>
</dbReference>
<dbReference type="InterPro" id="IPR000551">
    <property type="entry name" value="MerR-type_HTH_dom"/>
</dbReference>
<dbReference type="RefSeq" id="WP_134508103.1">
    <property type="nucleotide sequence ID" value="NZ_SOFM01000020.1"/>
</dbReference>
<evidence type="ECO:0000313" key="7">
    <source>
        <dbReference type="EMBL" id="TFC04870.1"/>
    </source>
</evidence>
<dbReference type="Pfam" id="PF07739">
    <property type="entry name" value="TipAS"/>
    <property type="match status" value="1"/>
</dbReference>
<dbReference type="SMART" id="SM00422">
    <property type="entry name" value="HTH_MERR"/>
    <property type="match status" value="1"/>
</dbReference>
<keyword evidence="2" id="KW-0805">Transcription regulation</keyword>
<dbReference type="Gene3D" id="1.10.490.50">
    <property type="entry name" value="Antibiotic binding domain of TipA-like multidrug resistance regulators"/>
    <property type="match status" value="1"/>
</dbReference>
<dbReference type="InterPro" id="IPR036244">
    <property type="entry name" value="TipA-like_antibiotic-bd"/>
</dbReference>
<dbReference type="InterPro" id="IPR012925">
    <property type="entry name" value="TipAS_dom"/>
</dbReference>
<keyword evidence="8" id="KW-1185">Reference proteome</keyword>
<feature type="domain" description="HTH merR-type" evidence="6">
    <location>
        <begin position="1"/>
        <end position="71"/>
    </location>
</feature>
<evidence type="ECO:0000259" key="6">
    <source>
        <dbReference type="PROSITE" id="PS50937"/>
    </source>
</evidence>
<keyword evidence="3" id="KW-0238">DNA-binding</keyword>
<accession>A0A4R8WC17</accession>
<dbReference type="Proteomes" id="UP000297643">
    <property type="component" value="Unassembled WGS sequence"/>
</dbReference>
<sequence>MDWSIQDVARLANTTSRTLRHYGTVGLLEPSRIGANGYRFYDERSLVRLQRILMLRDLGLGLPAIREVIDEQTDETRALAAHLAWLREERERLARQIRSVENTIDTLDRKEQLMAEQMFDGFDHTAYRDEVEERWGKAAYADGDAWWTRKSPAEKAAWQNERRQLAADWQAAAERGLAPEGEVAQRLARRQFEWLAGIPGTPGAGTTGPTREYFAGLGEMYVADERFAANFGGVRGAEFVRDAMVVYADRHLRPSVEA</sequence>
<dbReference type="InterPro" id="IPR047057">
    <property type="entry name" value="MerR_fam"/>
</dbReference>
<evidence type="ECO:0000256" key="3">
    <source>
        <dbReference type="ARBA" id="ARBA00023125"/>
    </source>
</evidence>
<dbReference type="PANTHER" id="PTHR30204">
    <property type="entry name" value="REDOX-CYCLING DRUG-SENSING TRANSCRIPTIONAL ACTIVATOR SOXR"/>
    <property type="match status" value="1"/>
</dbReference>
<dbReference type="CDD" id="cd01106">
    <property type="entry name" value="HTH_TipAL-Mta"/>
    <property type="match status" value="1"/>
</dbReference>
<keyword evidence="4" id="KW-0804">Transcription</keyword>
<evidence type="ECO:0000313" key="8">
    <source>
        <dbReference type="Proteomes" id="UP000297643"/>
    </source>
</evidence>
<name>A0A4R8WC17_9MICO</name>
<evidence type="ECO:0000256" key="1">
    <source>
        <dbReference type="ARBA" id="ARBA00022491"/>
    </source>
</evidence>
<dbReference type="SUPFAM" id="SSF89082">
    <property type="entry name" value="Antibiotic binding domain of TipA-like multidrug resistance regulators"/>
    <property type="match status" value="1"/>
</dbReference>
<protein>
    <submittedName>
        <fullName evidence="7">MerR family transcriptional regulator</fullName>
    </submittedName>
</protein>
<organism evidence="7 8">
    <name type="scientific">Cryobacterium mannosilyticum</name>
    <dbReference type="NCBI Taxonomy" id="1259190"/>
    <lineage>
        <taxon>Bacteria</taxon>
        <taxon>Bacillati</taxon>
        <taxon>Actinomycetota</taxon>
        <taxon>Actinomycetes</taxon>
        <taxon>Micrococcales</taxon>
        <taxon>Microbacteriaceae</taxon>
        <taxon>Cryobacterium</taxon>
    </lineage>
</organism>
<reference evidence="7 8" key="1">
    <citation type="submission" date="2019-03" db="EMBL/GenBank/DDBJ databases">
        <title>Genomics of glacier-inhabiting Cryobacterium strains.</title>
        <authorList>
            <person name="Liu Q."/>
            <person name="Xin Y.-H."/>
        </authorList>
    </citation>
    <scope>NUCLEOTIDE SEQUENCE [LARGE SCALE GENOMIC DNA]</scope>
    <source>
        <strain evidence="7 8">RHLT2-21</strain>
    </source>
</reference>
<keyword evidence="1" id="KW-0678">Repressor</keyword>
<dbReference type="PROSITE" id="PS50937">
    <property type="entry name" value="HTH_MERR_2"/>
    <property type="match status" value="1"/>
</dbReference>
<dbReference type="SUPFAM" id="SSF46955">
    <property type="entry name" value="Putative DNA-binding domain"/>
    <property type="match status" value="1"/>
</dbReference>
<keyword evidence="5" id="KW-0175">Coiled coil</keyword>
<dbReference type="EMBL" id="SOFM01000020">
    <property type="protein sequence ID" value="TFC04870.1"/>
    <property type="molecule type" value="Genomic_DNA"/>
</dbReference>
<dbReference type="Gene3D" id="1.10.1660.10">
    <property type="match status" value="1"/>
</dbReference>
<evidence type="ECO:0000256" key="2">
    <source>
        <dbReference type="ARBA" id="ARBA00023015"/>
    </source>
</evidence>
<comment type="caution">
    <text evidence="7">The sequence shown here is derived from an EMBL/GenBank/DDBJ whole genome shotgun (WGS) entry which is preliminary data.</text>
</comment>
<dbReference type="Pfam" id="PF13411">
    <property type="entry name" value="MerR_1"/>
    <property type="match status" value="1"/>
</dbReference>
<gene>
    <name evidence="7" type="ORF">E3O32_07240</name>
</gene>